<evidence type="ECO:0000256" key="3">
    <source>
        <dbReference type="ARBA" id="ARBA00022634"/>
    </source>
</evidence>
<dbReference type="GO" id="GO:0004797">
    <property type="term" value="F:thymidine kinase activity"/>
    <property type="evidence" value="ECO:0007669"/>
    <property type="project" value="UniProtKB-EC"/>
</dbReference>
<name>F4GIY4_PARC1</name>
<keyword evidence="7" id="KW-0067">ATP-binding</keyword>
<evidence type="ECO:0000256" key="4">
    <source>
        <dbReference type="ARBA" id="ARBA00022679"/>
    </source>
</evidence>
<evidence type="ECO:0000256" key="7">
    <source>
        <dbReference type="ARBA" id="ARBA00022840"/>
    </source>
</evidence>
<dbReference type="HOGENOM" id="CLU_753704_0_0_12"/>
<dbReference type="Proteomes" id="UP000007939">
    <property type="component" value="Chromosome"/>
</dbReference>
<evidence type="ECO:0000313" key="9">
    <source>
        <dbReference type="Proteomes" id="UP000007939"/>
    </source>
</evidence>
<accession>F4GIY4</accession>
<reference evidence="9" key="1">
    <citation type="submission" date="2011-04" db="EMBL/GenBank/DDBJ databases">
        <title>The complete genome of Spirochaeta coccoides DSM 17374.</title>
        <authorList>
            <person name="Lucas S."/>
            <person name="Copeland A."/>
            <person name="Lapidus A."/>
            <person name="Bruce D."/>
            <person name="Goodwin L."/>
            <person name="Pitluck S."/>
            <person name="Peters L."/>
            <person name="Kyrpides N."/>
            <person name="Mavromatis K."/>
            <person name="Pagani I."/>
            <person name="Ivanova N."/>
            <person name="Ovchinnikova G."/>
            <person name="Lu M."/>
            <person name="Detter J.C."/>
            <person name="Tapia R."/>
            <person name="Han C."/>
            <person name="Land M."/>
            <person name="Hauser L."/>
            <person name="Markowitz V."/>
            <person name="Cheng J.-F."/>
            <person name="Hugenholtz P."/>
            <person name="Woyke T."/>
            <person name="Wu D."/>
            <person name="Spring S."/>
            <person name="Schroeder M."/>
            <person name="Brambilla E."/>
            <person name="Klenk H.-P."/>
            <person name="Eisen J.A."/>
        </authorList>
    </citation>
    <scope>NUCLEOTIDE SEQUENCE [LARGE SCALE GENOMIC DNA]</scope>
    <source>
        <strain evidence="9">ATCC BAA-1237 / DSM 17374 / SPN1</strain>
    </source>
</reference>
<dbReference type="GO" id="GO:0005524">
    <property type="term" value="F:ATP binding"/>
    <property type="evidence" value="ECO:0007669"/>
    <property type="project" value="UniProtKB-KW"/>
</dbReference>
<keyword evidence="5" id="KW-0547">Nucleotide-binding</keyword>
<evidence type="ECO:0000256" key="1">
    <source>
        <dbReference type="ARBA" id="ARBA00007587"/>
    </source>
</evidence>
<evidence type="ECO:0000256" key="2">
    <source>
        <dbReference type="ARBA" id="ARBA00012118"/>
    </source>
</evidence>
<dbReference type="EC" id="2.7.1.21" evidence="2"/>
<dbReference type="EMBL" id="CP002659">
    <property type="protein sequence ID" value="AEC01279.1"/>
    <property type="molecule type" value="Genomic_DNA"/>
</dbReference>
<keyword evidence="3" id="KW-0237">DNA synthesis</keyword>
<keyword evidence="6 8" id="KW-0418">Kinase</keyword>
<proteinExistence type="inferred from homology"/>
<dbReference type="Gene3D" id="3.30.60.20">
    <property type="match status" value="1"/>
</dbReference>
<evidence type="ECO:0000256" key="6">
    <source>
        <dbReference type="ARBA" id="ARBA00022777"/>
    </source>
</evidence>
<dbReference type="KEGG" id="scc:Spico_0037"/>
<dbReference type="AlphaFoldDB" id="F4GIY4"/>
<dbReference type="InterPro" id="IPR001267">
    <property type="entry name" value="Thymidine_kinase"/>
</dbReference>
<dbReference type="RefSeq" id="WP_013738675.1">
    <property type="nucleotide sequence ID" value="NC_015436.1"/>
</dbReference>
<gene>
    <name evidence="8" type="ordered locus">Spico_0037</name>
</gene>
<protein>
    <recommendedName>
        <fullName evidence="2">thymidine kinase</fullName>
        <ecNumber evidence="2">2.7.1.21</ecNumber>
    </recommendedName>
</protein>
<dbReference type="STRING" id="760011.Spico_0037"/>
<dbReference type="SUPFAM" id="SSF52540">
    <property type="entry name" value="P-loop containing nucleoside triphosphate hydrolases"/>
    <property type="match status" value="1"/>
</dbReference>
<reference evidence="8 9" key="2">
    <citation type="journal article" date="2012" name="Stand. Genomic Sci.">
        <title>Complete genome sequence of the termite hindgut bacterium Spirochaeta coccoides type strain (SPN1(T)), reclassification in the genus Sphaerochaeta as Sphaerochaeta coccoides comb. nov. and emendations of the family Spirochaetaceae and the genus Sphaerochaeta.</title>
        <authorList>
            <person name="Abt B."/>
            <person name="Han C."/>
            <person name="Scheuner C."/>
            <person name="Lu M."/>
            <person name="Lapidus A."/>
            <person name="Nolan M."/>
            <person name="Lucas S."/>
            <person name="Hammon N."/>
            <person name="Deshpande S."/>
            <person name="Cheng J.F."/>
            <person name="Tapia R."/>
            <person name="Goodwin L.A."/>
            <person name="Pitluck S."/>
            <person name="Liolios K."/>
            <person name="Pagani I."/>
            <person name="Ivanova N."/>
            <person name="Mavromatis K."/>
            <person name="Mikhailova N."/>
            <person name="Huntemann M."/>
            <person name="Pati A."/>
            <person name="Chen A."/>
            <person name="Palaniappan K."/>
            <person name="Land M."/>
            <person name="Hauser L."/>
            <person name="Brambilla E.M."/>
            <person name="Rohde M."/>
            <person name="Spring S."/>
            <person name="Gronow S."/>
            <person name="Goker M."/>
            <person name="Woyke T."/>
            <person name="Bristow J."/>
            <person name="Eisen J.A."/>
            <person name="Markowitz V."/>
            <person name="Hugenholtz P."/>
            <person name="Kyrpides N.C."/>
            <person name="Klenk H.P."/>
            <person name="Detter J.C."/>
        </authorList>
    </citation>
    <scope>NUCLEOTIDE SEQUENCE [LARGE SCALE GENOMIC DNA]</scope>
    <source>
        <strain evidence="9">ATCC BAA-1237 / DSM 17374 / SPN1</strain>
    </source>
</reference>
<organism evidence="8 9">
    <name type="scientific">Parasphaerochaeta coccoides (strain ATCC BAA-1237 / DSM 17374 / SPN1)</name>
    <name type="common">Sphaerochaeta coccoides</name>
    <dbReference type="NCBI Taxonomy" id="760011"/>
    <lineage>
        <taxon>Bacteria</taxon>
        <taxon>Pseudomonadati</taxon>
        <taxon>Spirochaetota</taxon>
        <taxon>Spirochaetia</taxon>
        <taxon>Spirochaetales</taxon>
        <taxon>Sphaerochaetaceae</taxon>
        <taxon>Parasphaerochaeta</taxon>
    </lineage>
</organism>
<dbReference type="Gene3D" id="3.40.50.300">
    <property type="entry name" value="P-loop containing nucleotide triphosphate hydrolases"/>
    <property type="match status" value="1"/>
</dbReference>
<dbReference type="InterPro" id="IPR027417">
    <property type="entry name" value="P-loop_NTPase"/>
</dbReference>
<comment type="similarity">
    <text evidence="1">Belongs to the thymidine kinase family.</text>
</comment>
<keyword evidence="4" id="KW-0808">Transferase</keyword>
<dbReference type="GO" id="GO:0071897">
    <property type="term" value="P:DNA biosynthetic process"/>
    <property type="evidence" value="ECO:0007669"/>
    <property type="project" value="UniProtKB-KW"/>
</dbReference>
<dbReference type="eggNOG" id="COG1435">
    <property type="taxonomic scope" value="Bacteria"/>
</dbReference>
<sequence length="384" mass="43855">MPHTDRSLANGDATDFLKSLGFPSVTVHETFTHFDFTSPGRRVLLIGPMGSGKTEFSARVWRDAAVAQKKSDVVRRLTATGDVDRRKVFFIRSELDATRFSGYPDDAMAYRGGYIRCGENIARIKDSFGLEKVIEDHPDIGTYIIDEASFFDERLVYVVRNHSMQRGVMFIFPTLILNFRRDIFNSTARLMLDMATDVIPLTAYCEHPDCMKSAFYTYRYYQVGDKECPALYFDPLIIVGGDEHKVDSFQPNYAARCDEHHYLPGKEYTFFHLKPMGMMAARGEENPLRSELGALKGNIGKSLLYRNLAEGTPDGLQREMFLNSLLPANIAEKALAYLFSEQNLVPEELLVRLVSELELDREYLQKVLEDNRRPVVFDQQLLFS</sequence>
<evidence type="ECO:0000313" key="8">
    <source>
        <dbReference type="EMBL" id="AEC01279.1"/>
    </source>
</evidence>
<evidence type="ECO:0000256" key="5">
    <source>
        <dbReference type="ARBA" id="ARBA00022741"/>
    </source>
</evidence>
<dbReference type="Pfam" id="PF00265">
    <property type="entry name" value="TK"/>
    <property type="match status" value="1"/>
</dbReference>
<dbReference type="OrthoDB" id="9781579at2"/>
<keyword evidence="9" id="KW-1185">Reference proteome</keyword>